<evidence type="ECO:0000313" key="2">
    <source>
        <dbReference type="EMBL" id="TWT91472.1"/>
    </source>
</evidence>
<sequence length="95" mass="10767">MITKEQTVNRIENMVANLPDRMITNPYTPIRLIAEGRKLGDFRDRLKIENHADWMLVVDGAFTFAATDSGNSEKLSQIEDLLALIEADRKAVRHG</sequence>
<dbReference type="AlphaFoldDB" id="A0A5C5ZV98"/>
<comment type="caution">
    <text evidence="2">The sequence shown here is derived from an EMBL/GenBank/DDBJ whole genome shotgun (WGS) entry which is preliminary data.</text>
</comment>
<accession>A0A5C5ZV98</accession>
<gene>
    <name evidence="1" type="ORF">Pla100_52730</name>
    <name evidence="2" type="ORF">Pla100_53220</name>
</gene>
<reference evidence="2 3" key="1">
    <citation type="submission" date="2019-02" db="EMBL/GenBank/DDBJ databases">
        <title>Deep-cultivation of Planctomycetes and their phenomic and genomic characterization uncovers novel biology.</title>
        <authorList>
            <person name="Wiegand S."/>
            <person name="Jogler M."/>
            <person name="Boedeker C."/>
            <person name="Pinto D."/>
            <person name="Vollmers J."/>
            <person name="Rivas-Marin E."/>
            <person name="Kohn T."/>
            <person name="Peeters S.H."/>
            <person name="Heuer A."/>
            <person name="Rast P."/>
            <person name="Oberbeckmann S."/>
            <person name="Bunk B."/>
            <person name="Jeske O."/>
            <person name="Meyerdierks A."/>
            <person name="Storesund J.E."/>
            <person name="Kallscheuer N."/>
            <person name="Luecker S."/>
            <person name="Lage O.M."/>
            <person name="Pohl T."/>
            <person name="Merkel B.J."/>
            <person name="Hornburger P."/>
            <person name="Mueller R.-W."/>
            <person name="Bruemmer F."/>
            <person name="Labrenz M."/>
            <person name="Spormann A.M."/>
            <person name="Op Den Camp H."/>
            <person name="Overmann J."/>
            <person name="Amann R."/>
            <person name="Jetten M.S.M."/>
            <person name="Mascher T."/>
            <person name="Medema M.H."/>
            <person name="Devos D.P."/>
            <person name="Kaster A.-K."/>
            <person name="Ovreas L."/>
            <person name="Rohde M."/>
            <person name="Galperin M.Y."/>
            <person name="Jogler C."/>
        </authorList>
    </citation>
    <scope>NUCLEOTIDE SEQUENCE [LARGE SCALE GENOMIC DNA]</scope>
    <source>
        <strain evidence="2 3">Pla100</strain>
    </source>
</reference>
<dbReference type="RefSeq" id="WP_146581354.1">
    <property type="nucleotide sequence ID" value="NZ_SJPM01000015.1"/>
</dbReference>
<proteinExistence type="predicted"/>
<name>A0A5C5ZV98_9BACT</name>
<evidence type="ECO:0000313" key="3">
    <source>
        <dbReference type="Proteomes" id="UP000316213"/>
    </source>
</evidence>
<dbReference type="EMBL" id="SJPM01000015">
    <property type="protein sequence ID" value="TWT91472.1"/>
    <property type="molecule type" value="Genomic_DNA"/>
</dbReference>
<organism evidence="2 3">
    <name type="scientific">Neorhodopirellula pilleata</name>
    <dbReference type="NCBI Taxonomy" id="2714738"/>
    <lineage>
        <taxon>Bacteria</taxon>
        <taxon>Pseudomonadati</taxon>
        <taxon>Planctomycetota</taxon>
        <taxon>Planctomycetia</taxon>
        <taxon>Pirellulales</taxon>
        <taxon>Pirellulaceae</taxon>
        <taxon>Neorhodopirellula</taxon>
    </lineage>
</organism>
<protein>
    <submittedName>
        <fullName evidence="2">Uncharacterized protein</fullName>
    </submittedName>
</protein>
<keyword evidence="3" id="KW-1185">Reference proteome</keyword>
<evidence type="ECO:0000313" key="1">
    <source>
        <dbReference type="EMBL" id="TWT91423.1"/>
    </source>
</evidence>
<dbReference type="Proteomes" id="UP000316213">
    <property type="component" value="Unassembled WGS sequence"/>
</dbReference>
<dbReference type="EMBL" id="SJPM01000015">
    <property type="protein sequence ID" value="TWT91423.1"/>
    <property type="molecule type" value="Genomic_DNA"/>
</dbReference>